<evidence type="ECO:0000313" key="1">
    <source>
        <dbReference type="EMBL" id="CAH0992086.1"/>
    </source>
</evidence>
<comment type="caution">
    <text evidence="1">The sequence shown here is derived from an EMBL/GenBank/DDBJ whole genome shotgun (WGS) entry which is preliminary data.</text>
</comment>
<dbReference type="RefSeq" id="WP_237444782.1">
    <property type="nucleotide sequence ID" value="NZ_CAKLPX010000002.1"/>
</dbReference>
<proteinExistence type="predicted"/>
<keyword evidence="2" id="KW-1185">Reference proteome</keyword>
<dbReference type="SUPFAM" id="SSF50998">
    <property type="entry name" value="Quinoprotein alcohol dehydrogenase-like"/>
    <property type="match status" value="1"/>
</dbReference>
<dbReference type="Gene3D" id="2.130.10.10">
    <property type="entry name" value="YVTN repeat-like/Quinoprotein amine dehydrogenase"/>
    <property type="match status" value="1"/>
</dbReference>
<name>A0ABN8EIA7_9GAMM</name>
<reference evidence="1" key="1">
    <citation type="submission" date="2021-12" db="EMBL/GenBank/DDBJ databases">
        <authorList>
            <person name="Rodrigo-Torres L."/>
            <person name="Arahal R. D."/>
            <person name="Lucena T."/>
        </authorList>
    </citation>
    <scope>NUCLEOTIDE SEQUENCE</scope>
    <source>
        <strain evidence="1">CECT 8267</strain>
    </source>
</reference>
<dbReference type="SUPFAM" id="SSF50969">
    <property type="entry name" value="YVTN repeat-like/Quinoprotein amine dehydrogenase"/>
    <property type="match status" value="1"/>
</dbReference>
<accession>A0ABN8EIA7</accession>
<sequence length="513" mass="55925">MRLFAACALSTAVLLSGCSEPVEPKAIASKPGNAKAFIGSPATPKPITVAIPDHPYMAAAGLNAMHSDGYSSDVHARGPLGNNVQLRSRVGTKMPGGQCATLTFDSEHRLVALCAAISGFNIHLIEPRSLELLAEYNLPIRPSSYDALINRDKSYIMEDSSGAYFYLDEQDRVVMAASDQTIRRIAHRQDDSGQWQFVLENSWDLSGEVPFNCTTLTDWSPQGECDPITAVMPDHDGFIWWVTRHGRLGTLNPETGKVVASRLPGEEIQNGFSVAEDGVYIVSDHAMYRFYADQDGQPQTGWREEYDRGSSRKVGTINQGSGTTPTLLGDDYVTITDNADGKMNVVVYQRQQSFKGDREVCAVPLFDDGHSVTDNSMIGFNRTIILENNAGYSSAYEQKDWATAGGGISRIDIREDNSGCDVIWTSPVHSPSVVPKLSADNGLAYFYSFTPQPDGENAWYLTALDVETGKTQFQVLTGIGSNFDNNWAPLTLAPDGTAYVGTFKGLVAIWDGK</sequence>
<dbReference type="InterPro" id="IPR011044">
    <property type="entry name" value="Quino_amine_DH_bsu"/>
</dbReference>
<protein>
    <submittedName>
        <fullName evidence="1">Uncharacterized protein</fullName>
    </submittedName>
</protein>
<dbReference type="EMBL" id="CAKLPX010000002">
    <property type="protein sequence ID" value="CAH0992086.1"/>
    <property type="molecule type" value="Genomic_DNA"/>
</dbReference>
<dbReference type="InterPro" id="IPR011047">
    <property type="entry name" value="Quinoprotein_ADH-like_sf"/>
</dbReference>
<gene>
    <name evidence="1" type="ORF">SIN8267_02201</name>
</gene>
<dbReference type="InterPro" id="IPR015943">
    <property type="entry name" value="WD40/YVTN_repeat-like_dom_sf"/>
</dbReference>
<dbReference type="Proteomes" id="UP000838100">
    <property type="component" value="Unassembled WGS sequence"/>
</dbReference>
<evidence type="ECO:0000313" key="2">
    <source>
        <dbReference type="Proteomes" id="UP000838100"/>
    </source>
</evidence>
<organism evidence="1 2">
    <name type="scientific">Sinobacterium norvegicum</name>
    <dbReference type="NCBI Taxonomy" id="1641715"/>
    <lineage>
        <taxon>Bacteria</taxon>
        <taxon>Pseudomonadati</taxon>
        <taxon>Pseudomonadota</taxon>
        <taxon>Gammaproteobacteria</taxon>
        <taxon>Cellvibrionales</taxon>
        <taxon>Spongiibacteraceae</taxon>
        <taxon>Sinobacterium</taxon>
    </lineage>
</organism>
<dbReference type="PROSITE" id="PS51257">
    <property type="entry name" value="PROKAR_LIPOPROTEIN"/>
    <property type="match status" value="1"/>
</dbReference>